<dbReference type="RefSeq" id="WP_344904576.1">
    <property type="nucleotide sequence ID" value="NZ_BAAAYO010000002.1"/>
</dbReference>
<feature type="transmembrane region" description="Helical" evidence="6">
    <location>
        <begin position="240"/>
        <end position="260"/>
    </location>
</feature>
<dbReference type="SUPFAM" id="SSF161098">
    <property type="entry name" value="MetI-like"/>
    <property type="match status" value="1"/>
</dbReference>
<comment type="subcellular location">
    <subcellularLocation>
        <location evidence="6">Cell membrane</location>
        <topology evidence="6">Multi-pass membrane protein</topology>
    </subcellularLocation>
    <subcellularLocation>
        <location evidence="1">Membrane</location>
        <topology evidence="1">Multi-pass membrane protein</topology>
    </subcellularLocation>
</comment>
<dbReference type="PANTHER" id="PTHR43839">
    <property type="entry name" value="OPPC IN A BINDING PROTEIN-DEPENDENT TRANSPORT SYSTEM"/>
    <property type="match status" value="1"/>
</dbReference>
<evidence type="ECO:0000256" key="1">
    <source>
        <dbReference type="ARBA" id="ARBA00004141"/>
    </source>
</evidence>
<keyword evidence="10" id="KW-1185">Reference proteome</keyword>
<dbReference type="PROSITE" id="PS50928">
    <property type="entry name" value="ABC_TM1"/>
    <property type="match status" value="1"/>
</dbReference>
<accession>A0ABV5W9Q9</accession>
<feature type="transmembrane region" description="Helical" evidence="6">
    <location>
        <begin position="202"/>
        <end position="228"/>
    </location>
</feature>
<feature type="transmembrane region" description="Helical" evidence="6">
    <location>
        <begin position="319"/>
        <end position="339"/>
    </location>
</feature>
<feature type="transmembrane region" description="Helical" evidence="6">
    <location>
        <begin position="67"/>
        <end position="89"/>
    </location>
</feature>
<feature type="domain" description="ABC transmembrane type-1" evidence="8">
    <location>
        <begin position="200"/>
        <end position="396"/>
    </location>
</feature>
<sequence length="407" mass="44942">MIAAIRRGLRRKAEGGKRGSLGGHTNGSEPSGSPGLPGANGKPQAADAYEAASQWRLMWWKFRKHKLAMIAVPVLLLLYLSAVFCNFLTPTIPTARFTEYKNAPPQHIRFVDPENGFSLRPFVYDLKQEMDKTTFRRTFTEDTTRKIPIRFFVQGEPYRLLWLFPTSVHLFGTDDPEAPLLLLGSDSLGRDLFTRILYGARISLSFGLVGIALTLVLGLILGGISGYLGGAVDTLIQRIIDLLVCIPTIPLWMALAAALPRSWTPLQTYFGMILIFSIIDWTGLARVVRGKVLSLREEDFTLAARLSGASDMRIIVKHLLPSFSSYIIVATTMAIPSTILGETALSFLGIGLQPPVVSWGVLLQDAQNLQTLAHQPWLLWPAAFVIATVLMFNFLGDGLRDAADPYK</sequence>
<dbReference type="InterPro" id="IPR035906">
    <property type="entry name" value="MetI-like_sf"/>
</dbReference>
<comment type="similarity">
    <text evidence="6">Belongs to the binding-protein-dependent transport system permease family.</text>
</comment>
<evidence type="ECO:0000256" key="4">
    <source>
        <dbReference type="ARBA" id="ARBA00022989"/>
    </source>
</evidence>
<evidence type="ECO:0000256" key="5">
    <source>
        <dbReference type="ARBA" id="ARBA00023136"/>
    </source>
</evidence>
<comment type="caution">
    <text evidence="9">The sequence shown here is derived from an EMBL/GenBank/DDBJ whole genome shotgun (WGS) entry which is preliminary data.</text>
</comment>
<feature type="transmembrane region" description="Helical" evidence="6">
    <location>
        <begin position="377"/>
        <end position="395"/>
    </location>
</feature>
<keyword evidence="2 6" id="KW-0813">Transport</keyword>
<keyword evidence="3 6" id="KW-0812">Transmembrane</keyword>
<dbReference type="EMBL" id="JBHMAG010000029">
    <property type="protein sequence ID" value="MFB9756891.1"/>
    <property type="molecule type" value="Genomic_DNA"/>
</dbReference>
<organism evidence="9 10">
    <name type="scientific">Paenibacillus hodogayensis</name>
    <dbReference type="NCBI Taxonomy" id="279208"/>
    <lineage>
        <taxon>Bacteria</taxon>
        <taxon>Bacillati</taxon>
        <taxon>Bacillota</taxon>
        <taxon>Bacilli</taxon>
        <taxon>Bacillales</taxon>
        <taxon>Paenibacillaceae</taxon>
        <taxon>Paenibacillus</taxon>
    </lineage>
</organism>
<evidence type="ECO:0000259" key="8">
    <source>
        <dbReference type="PROSITE" id="PS50928"/>
    </source>
</evidence>
<evidence type="ECO:0000313" key="9">
    <source>
        <dbReference type="EMBL" id="MFB9756891.1"/>
    </source>
</evidence>
<evidence type="ECO:0000256" key="7">
    <source>
        <dbReference type="SAM" id="MobiDB-lite"/>
    </source>
</evidence>
<feature type="compositionally biased region" description="Low complexity" evidence="7">
    <location>
        <begin position="27"/>
        <end position="37"/>
    </location>
</feature>
<dbReference type="Proteomes" id="UP001589619">
    <property type="component" value="Unassembled WGS sequence"/>
</dbReference>
<dbReference type="InterPro" id="IPR000515">
    <property type="entry name" value="MetI-like"/>
</dbReference>
<dbReference type="Pfam" id="PF00528">
    <property type="entry name" value="BPD_transp_1"/>
    <property type="match status" value="1"/>
</dbReference>
<proteinExistence type="inferred from homology"/>
<evidence type="ECO:0000313" key="10">
    <source>
        <dbReference type="Proteomes" id="UP001589619"/>
    </source>
</evidence>
<dbReference type="CDD" id="cd06261">
    <property type="entry name" value="TM_PBP2"/>
    <property type="match status" value="1"/>
</dbReference>
<feature type="region of interest" description="Disordered" evidence="7">
    <location>
        <begin position="1"/>
        <end position="44"/>
    </location>
</feature>
<keyword evidence="5 6" id="KW-0472">Membrane</keyword>
<evidence type="ECO:0000256" key="3">
    <source>
        <dbReference type="ARBA" id="ARBA00022692"/>
    </source>
</evidence>
<dbReference type="Gene3D" id="1.10.3720.10">
    <property type="entry name" value="MetI-like"/>
    <property type="match status" value="1"/>
</dbReference>
<dbReference type="InterPro" id="IPR025966">
    <property type="entry name" value="OppC_N"/>
</dbReference>
<reference evidence="9 10" key="1">
    <citation type="submission" date="2024-09" db="EMBL/GenBank/DDBJ databases">
        <authorList>
            <person name="Sun Q."/>
            <person name="Mori K."/>
        </authorList>
    </citation>
    <scope>NUCLEOTIDE SEQUENCE [LARGE SCALE GENOMIC DNA]</scope>
    <source>
        <strain evidence="9 10">JCM 12520</strain>
    </source>
</reference>
<dbReference type="Pfam" id="PF12911">
    <property type="entry name" value="OppC_N"/>
    <property type="match status" value="1"/>
</dbReference>
<protein>
    <submittedName>
        <fullName evidence="9">ABC transporter permease</fullName>
    </submittedName>
</protein>
<dbReference type="PANTHER" id="PTHR43839:SF3">
    <property type="entry name" value="OLIGOPEPTIDE ABC TRANSPORTER, PERMEASE PROTEIN"/>
    <property type="match status" value="1"/>
</dbReference>
<evidence type="ECO:0000256" key="6">
    <source>
        <dbReference type="RuleBase" id="RU363032"/>
    </source>
</evidence>
<evidence type="ECO:0000256" key="2">
    <source>
        <dbReference type="ARBA" id="ARBA00022448"/>
    </source>
</evidence>
<keyword evidence="4 6" id="KW-1133">Transmembrane helix</keyword>
<name>A0ABV5W9Q9_9BACL</name>
<feature type="transmembrane region" description="Helical" evidence="6">
    <location>
        <begin position="266"/>
        <end position="288"/>
    </location>
</feature>
<gene>
    <name evidence="9" type="ORF">ACFFNY_35440</name>
</gene>